<evidence type="ECO:0000313" key="1">
    <source>
        <dbReference type="EMBL" id="JAD46783.1"/>
    </source>
</evidence>
<reference evidence="1" key="2">
    <citation type="journal article" date="2015" name="Data Brief">
        <title>Shoot transcriptome of the giant reed, Arundo donax.</title>
        <authorList>
            <person name="Barrero R.A."/>
            <person name="Guerrero F.D."/>
            <person name="Moolhuijzen P."/>
            <person name="Goolsby J.A."/>
            <person name="Tidwell J."/>
            <person name="Bellgard S.E."/>
            <person name="Bellgard M.I."/>
        </authorList>
    </citation>
    <scope>NUCLEOTIDE SEQUENCE</scope>
    <source>
        <tissue evidence="1">Shoot tissue taken approximately 20 cm above the soil surface</tissue>
    </source>
</reference>
<organism evidence="1">
    <name type="scientific">Arundo donax</name>
    <name type="common">Giant reed</name>
    <name type="synonym">Donax arundinaceus</name>
    <dbReference type="NCBI Taxonomy" id="35708"/>
    <lineage>
        <taxon>Eukaryota</taxon>
        <taxon>Viridiplantae</taxon>
        <taxon>Streptophyta</taxon>
        <taxon>Embryophyta</taxon>
        <taxon>Tracheophyta</taxon>
        <taxon>Spermatophyta</taxon>
        <taxon>Magnoliopsida</taxon>
        <taxon>Liliopsida</taxon>
        <taxon>Poales</taxon>
        <taxon>Poaceae</taxon>
        <taxon>PACMAD clade</taxon>
        <taxon>Arundinoideae</taxon>
        <taxon>Arundineae</taxon>
        <taxon>Arundo</taxon>
    </lineage>
</organism>
<dbReference type="AlphaFoldDB" id="A0A0A9AA25"/>
<reference evidence="1" key="1">
    <citation type="submission" date="2014-09" db="EMBL/GenBank/DDBJ databases">
        <authorList>
            <person name="Magalhaes I.L.F."/>
            <person name="Oliveira U."/>
            <person name="Santos F.R."/>
            <person name="Vidigal T.H.D.A."/>
            <person name="Brescovit A.D."/>
            <person name="Santos A.J."/>
        </authorList>
    </citation>
    <scope>NUCLEOTIDE SEQUENCE</scope>
    <source>
        <tissue evidence="1">Shoot tissue taken approximately 20 cm above the soil surface</tissue>
    </source>
</reference>
<accession>A0A0A9AA25</accession>
<proteinExistence type="predicted"/>
<dbReference type="EMBL" id="GBRH01251112">
    <property type="protein sequence ID" value="JAD46783.1"/>
    <property type="molecule type" value="Transcribed_RNA"/>
</dbReference>
<sequence>MICTLTRRSRLNRTHCRIKTFRFPVCGTLLFQSSGLHGQLPLMLNSIISLLVTNSFNT</sequence>
<protein>
    <submittedName>
        <fullName evidence="1">Uncharacterized protein</fullName>
    </submittedName>
</protein>
<name>A0A0A9AA25_ARUDO</name>